<feature type="signal peptide" evidence="1">
    <location>
        <begin position="1"/>
        <end position="19"/>
    </location>
</feature>
<keyword evidence="1" id="KW-0732">Signal</keyword>
<dbReference type="InterPro" id="IPR021796">
    <property type="entry name" value="Tll0287-like_dom"/>
</dbReference>
<evidence type="ECO:0000259" key="2">
    <source>
        <dbReference type="Pfam" id="PF11845"/>
    </source>
</evidence>
<evidence type="ECO:0000256" key="1">
    <source>
        <dbReference type="SAM" id="SignalP"/>
    </source>
</evidence>
<dbReference type="Proteomes" id="UP000236724">
    <property type="component" value="Unassembled WGS sequence"/>
</dbReference>
<proteinExistence type="predicted"/>
<gene>
    <name evidence="3" type="ORF">MBHS_01959</name>
</gene>
<dbReference type="AlphaFoldDB" id="A0A1H6FAP3"/>
<evidence type="ECO:0000313" key="3">
    <source>
        <dbReference type="EMBL" id="SEH06104.1"/>
    </source>
</evidence>
<evidence type="ECO:0000313" key="4">
    <source>
        <dbReference type="Proteomes" id="UP000236724"/>
    </source>
</evidence>
<sequence length="254" mass="27626">MKKLLITSMLLFSPLSTVAEEAIGIPAKGGQPEYLFMEKVTRDAAPATAKIISDALALGRLVIFAQMSKIGDPKLGDKGFTGDVFAEQWQAALEAQLIGISPEQEALLKKLIWAGKLSMDINQDRINTQGVKYKHFLPAKWARETGLFFNAKTGVVTKQPSVNYRHPSNVPDATEKKVLSAFVKAGNTAEATGEYTKMGKQAVYRYFEPVKLMTPCLACHGKPKGELDMLGYEKDGMDAGDVVGMISVAIAVKQ</sequence>
<name>A0A1H6FAP3_9GAMM</name>
<protein>
    <recommendedName>
        <fullName evidence="2">Tll0287-like domain-containing protein</fullName>
    </recommendedName>
</protein>
<accession>A0A1H6FAP3</accession>
<keyword evidence="4" id="KW-1185">Reference proteome</keyword>
<dbReference type="RefSeq" id="WP_177428409.1">
    <property type="nucleotide sequence ID" value="NZ_FMSV02000429.1"/>
</dbReference>
<dbReference type="Pfam" id="PF11845">
    <property type="entry name" value="Tll0287-like"/>
    <property type="match status" value="1"/>
</dbReference>
<feature type="chain" id="PRO_5014848028" description="Tll0287-like domain-containing protein" evidence="1">
    <location>
        <begin position="20"/>
        <end position="254"/>
    </location>
</feature>
<feature type="domain" description="Tll0287-like" evidence="2">
    <location>
        <begin position="121"/>
        <end position="250"/>
    </location>
</feature>
<dbReference type="EMBL" id="FMSV02000429">
    <property type="protein sequence ID" value="SEH06104.1"/>
    <property type="molecule type" value="Genomic_DNA"/>
</dbReference>
<reference evidence="3 4" key="1">
    <citation type="submission" date="2016-10" db="EMBL/GenBank/DDBJ databases">
        <authorList>
            <person name="de Groot N.N."/>
        </authorList>
    </citation>
    <scope>NUCLEOTIDE SEQUENCE [LARGE SCALE GENOMIC DNA]</scope>
    <source>
        <strain evidence="3">MBHS1</strain>
    </source>
</reference>
<organism evidence="3 4">
    <name type="scientific">Candidatus Venteria ishoeyi</name>
    <dbReference type="NCBI Taxonomy" id="1899563"/>
    <lineage>
        <taxon>Bacteria</taxon>
        <taxon>Pseudomonadati</taxon>
        <taxon>Pseudomonadota</taxon>
        <taxon>Gammaproteobacteria</taxon>
        <taxon>Thiotrichales</taxon>
        <taxon>Thiotrichaceae</taxon>
        <taxon>Venteria</taxon>
    </lineage>
</organism>